<comment type="caution">
    <text evidence="2">The sequence shown here is derived from an EMBL/GenBank/DDBJ whole genome shotgun (WGS) entry which is preliminary data.</text>
</comment>
<dbReference type="GO" id="GO:0006313">
    <property type="term" value="P:DNA transposition"/>
    <property type="evidence" value="ECO:0007669"/>
    <property type="project" value="InterPro"/>
</dbReference>
<dbReference type="STRING" id="1121877.FEAC_12310"/>
<reference evidence="2 3" key="1">
    <citation type="submission" date="2015-01" db="EMBL/GenBank/DDBJ databases">
        <title>Draft genome of the acidophilic iron oxidizer Ferrimicrobium acidiphilum strain T23.</title>
        <authorList>
            <person name="Poehlein A."/>
            <person name="Eisen S."/>
            <person name="Schloemann M."/>
            <person name="Johnson B.D."/>
            <person name="Daniel R."/>
            <person name="Muehling M."/>
        </authorList>
    </citation>
    <scope>NUCLEOTIDE SEQUENCE [LARGE SCALE GENOMIC DNA]</scope>
    <source>
        <strain evidence="2 3">T23</strain>
    </source>
</reference>
<dbReference type="SUPFAM" id="SSF53098">
    <property type="entry name" value="Ribonuclease H-like"/>
    <property type="match status" value="1"/>
</dbReference>
<evidence type="ECO:0000259" key="1">
    <source>
        <dbReference type="Pfam" id="PF01609"/>
    </source>
</evidence>
<dbReference type="GO" id="GO:0004803">
    <property type="term" value="F:transposase activity"/>
    <property type="evidence" value="ECO:0007669"/>
    <property type="project" value="InterPro"/>
</dbReference>
<feature type="domain" description="Transposase IS4-like" evidence="1">
    <location>
        <begin position="20"/>
        <end position="78"/>
    </location>
</feature>
<accession>A0A0D8FUY3</accession>
<sequence>MIEYQITEGEDPDLFYRLFCTITDPEVAPAHELAALYSKRWEIESAFDELKTHQSEARRVLRSQSPELVYQEIWGMLTLHFGIRELMYDVSASTRGDPVALSFVGSLRTVRTSAITSPGFSPSSSR</sequence>
<dbReference type="Pfam" id="PF01609">
    <property type="entry name" value="DDE_Tnp_1"/>
    <property type="match status" value="1"/>
</dbReference>
<proteinExistence type="predicted"/>
<protein>
    <submittedName>
        <fullName evidence="2">Transposase DDE domain protein</fullName>
    </submittedName>
</protein>
<dbReference type="EMBL" id="JXUW01000008">
    <property type="protein sequence ID" value="KJE77103.1"/>
    <property type="molecule type" value="Genomic_DNA"/>
</dbReference>
<dbReference type="Proteomes" id="UP000032336">
    <property type="component" value="Unassembled WGS sequence"/>
</dbReference>
<evidence type="ECO:0000313" key="3">
    <source>
        <dbReference type="Proteomes" id="UP000032336"/>
    </source>
</evidence>
<evidence type="ECO:0000313" key="2">
    <source>
        <dbReference type="EMBL" id="KJE77103.1"/>
    </source>
</evidence>
<dbReference type="InterPro" id="IPR002559">
    <property type="entry name" value="Transposase_11"/>
</dbReference>
<dbReference type="InterPro" id="IPR012337">
    <property type="entry name" value="RNaseH-like_sf"/>
</dbReference>
<dbReference type="GO" id="GO:0003677">
    <property type="term" value="F:DNA binding"/>
    <property type="evidence" value="ECO:0007669"/>
    <property type="project" value="InterPro"/>
</dbReference>
<dbReference type="AlphaFoldDB" id="A0A0D8FUY3"/>
<organism evidence="2 3">
    <name type="scientific">Ferrimicrobium acidiphilum DSM 19497</name>
    <dbReference type="NCBI Taxonomy" id="1121877"/>
    <lineage>
        <taxon>Bacteria</taxon>
        <taxon>Bacillati</taxon>
        <taxon>Actinomycetota</taxon>
        <taxon>Acidimicrobiia</taxon>
        <taxon>Acidimicrobiales</taxon>
        <taxon>Acidimicrobiaceae</taxon>
        <taxon>Ferrimicrobium</taxon>
    </lineage>
</organism>
<gene>
    <name evidence="2" type="ORF">FEAC_12310</name>
</gene>
<keyword evidence="3" id="KW-1185">Reference proteome</keyword>
<name>A0A0D8FUY3_9ACTN</name>